<dbReference type="PANTHER" id="PTHR31170:SF25">
    <property type="entry name" value="BNAA09G04570D PROTEIN"/>
    <property type="match status" value="1"/>
</dbReference>
<keyword evidence="1" id="KW-0472">Membrane</keyword>
<keyword evidence="1" id="KW-1133">Transmembrane helix</keyword>
<feature type="transmembrane region" description="Helical" evidence="1">
    <location>
        <begin position="494"/>
        <end position="517"/>
    </location>
</feature>
<dbReference type="AlphaFoldDB" id="A0A843UYH4"/>
<gene>
    <name evidence="2" type="ORF">Taro_023822</name>
</gene>
<dbReference type="PANTHER" id="PTHR31170">
    <property type="entry name" value="BNAC04G53230D PROTEIN"/>
    <property type="match status" value="1"/>
</dbReference>
<dbReference type="Pfam" id="PF03140">
    <property type="entry name" value="DUF247"/>
    <property type="match status" value="1"/>
</dbReference>
<organism evidence="2 3">
    <name type="scientific">Colocasia esculenta</name>
    <name type="common">Wild taro</name>
    <name type="synonym">Arum esculentum</name>
    <dbReference type="NCBI Taxonomy" id="4460"/>
    <lineage>
        <taxon>Eukaryota</taxon>
        <taxon>Viridiplantae</taxon>
        <taxon>Streptophyta</taxon>
        <taxon>Embryophyta</taxon>
        <taxon>Tracheophyta</taxon>
        <taxon>Spermatophyta</taxon>
        <taxon>Magnoliopsida</taxon>
        <taxon>Liliopsida</taxon>
        <taxon>Araceae</taxon>
        <taxon>Aroideae</taxon>
        <taxon>Colocasieae</taxon>
        <taxon>Colocasia</taxon>
    </lineage>
</organism>
<dbReference type="Proteomes" id="UP000652761">
    <property type="component" value="Unassembled WGS sequence"/>
</dbReference>
<evidence type="ECO:0000313" key="3">
    <source>
        <dbReference type="Proteomes" id="UP000652761"/>
    </source>
</evidence>
<keyword evidence="3" id="KW-1185">Reference proteome</keyword>
<evidence type="ECO:0000313" key="2">
    <source>
        <dbReference type="EMBL" id="MQL91212.1"/>
    </source>
</evidence>
<dbReference type="InterPro" id="IPR004158">
    <property type="entry name" value="DUF247_pln"/>
</dbReference>
<dbReference type="OrthoDB" id="1589813at2759"/>
<sequence>MADWGGGGDGAALERPGHVVLEMERLSLGGAQESSGSDDEARVTDVHVVPLSDSDPLVDQMRKRLEKLPVADTQSPAAGRSSICRVPPSIKAAESEAYEPRLVSIGPLHREKESLKPMQELKLAYLRDLLDRSSHNDLGTYVKVTRGCAGQARAQYAEAIGLSEDGLVEMLVLDGCFIIEYFVKRVFRQTAETAPLSGVRWGFSHLRRDLMLLENQIPFFVLVKLFSNSKIPFHGTRQEPLTLMEIALRFLDIKLPMAEQPKPKAVLHLLHLYHLCLNPQLVKEVPLRYSCGELVLWPFRKAYDLASLLFFGLLYLVFMRELPPCFVPCKQESKVPRMINCATELVEAGVHFKKKDVDKSKVNCFLKVSFGGGLLEIPFLKVEESTSSKLRNLIALEQCCPQVGSYITSYAILMDNIINTEGDVAILRGSNIIESKLGSDREVADMFNALCKGTHIKYDDHYNALLFKDVKAYCDFAHHKWRATLVHKYFGNPWTIISLLAGLVLLLLTATQTYFTVFPRKQ</sequence>
<dbReference type="EMBL" id="NMUH01001315">
    <property type="protein sequence ID" value="MQL91212.1"/>
    <property type="molecule type" value="Genomic_DNA"/>
</dbReference>
<proteinExistence type="predicted"/>
<keyword evidence="1" id="KW-0812">Transmembrane</keyword>
<evidence type="ECO:0000256" key="1">
    <source>
        <dbReference type="SAM" id="Phobius"/>
    </source>
</evidence>
<comment type="caution">
    <text evidence="2">The sequence shown here is derived from an EMBL/GenBank/DDBJ whole genome shotgun (WGS) entry which is preliminary data.</text>
</comment>
<protein>
    <submittedName>
        <fullName evidence="2">Uncharacterized protein</fullName>
    </submittedName>
</protein>
<accession>A0A843UYH4</accession>
<reference evidence="2" key="1">
    <citation type="submission" date="2017-07" db="EMBL/GenBank/DDBJ databases">
        <title>Taro Niue Genome Assembly and Annotation.</title>
        <authorList>
            <person name="Atibalentja N."/>
            <person name="Keating K."/>
            <person name="Fields C.J."/>
        </authorList>
    </citation>
    <scope>NUCLEOTIDE SEQUENCE</scope>
    <source>
        <strain evidence="2">Niue_2</strain>
        <tissue evidence="2">Leaf</tissue>
    </source>
</reference>
<name>A0A843UYH4_COLES</name>